<feature type="binding site" evidence="8">
    <location>
        <begin position="360"/>
        <end position="363"/>
    </location>
    <ligand>
        <name>substrate</name>
    </ligand>
</feature>
<dbReference type="Proteomes" id="UP000317265">
    <property type="component" value="Unassembled WGS sequence"/>
</dbReference>
<proteinExistence type="inferred from homology"/>
<evidence type="ECO:0000256" key="4">
    <source>
        <dbReference type="ARBA" id="ARBA00023152"/>
    </source>
</evidence>
<dbReference type="GO" id="GO:0006096">
    <property type="term" value="P:glycolytic process"/>
    <property type="evidence" value="ECO:0007669"/>
    <property type="project" value="UniProtKB-UniRule"/>
</dbReference>
<keyword evidence="6" id="KW-0964">Secreted</keyword>
<dbReference type="InterPro" id="IPR020809">
    <property type="entry name" value="Enolase_CS"/>
</dbReference>
<dbReference type="AlphaFoldDB" id="A0A523BF61"/>
<feature type="binding site" evidence="6 9">
    <location>
        <position position="242"/>
    </location>
    <ligand>
        <name>Mg(2+)</name>
        <dbReference type="ChEBI" id="CHEBI:18420"/>
    </ligand>
</feature>
<sequence>MEREFIIKKVYGREIIDSRGNPTVEAEVYTEKSFGRASVPSGASTGTHEAIELRDGNKRFKGKGVLNSCKNINEIIGPSIIGMDVRNQKEIDEIMIKIDGTDNKSKLGSNSILAVSLAIAKAAANTMELPLFMYLNKDSNILPVPLMNIINGGKHAGGKLAIQEFMIVPAKFNSFKEALRAGCEIYMELRNYLKNKYGVFAINIGDEGGFVPPISSTLEALEAIEYSIRELGYSNEVFLALDAAATNFYNGKEYVIDGRSLSSEELLEYYLELISKYPIILIEDPFHEEDFYSFSEITKKSKIEIVGDDIFVTNIKRLKKGIENKAANSIIIKVNQIGTLTETINVVKFALENNYGIIVSHRSGETEDNYIADLAVAFGGGKIKTGAPARGERISKYNQLLRIEELLGSKARYLGLKAFKGFN</sequence>
<dbReference type="PRINTS" id="PR00148">
    <property type="entry name" value="ENOLASE"/>
</dbReference>
<keyword evidence="6 9" id="KW-0479">Metal-binding</keyword>
<dbReference type="GO" id="GO:0000287">
    <property type="term" value="F:magnesium ion binding"/>
    <property type="evidence" value="ECO:0007669"/>
    <property type="project" value="UniProtKB-UniRule"/>
</dbReference>
<evidence type="ECO:0000313" key="12">
    <source>
        <dbReference type="EMBL" id="RZN56629.1"/>
    </source>
</evidence>
<dbReference type="SUPFAM" id="SSF51604">
    <property type="entry name" value="Enolase C-terminal domain-like"/>
    <property type="match status" value="1"/>
</dbReference>
<dbReference type="SMART" id="SM01192">
    <property type="entry name" value="Enolase_C"/>
    <property type="match status" value="1"/>
</dbReference>
<protein>
    <recommendedName>
        <fullName evidence="6">Enolase</fullName>
        <ecNumber evidence="6">4.2.1.11</ecNumber>
    </recommendedName>
    <alternativeName>
        <fullName evidence="6">2-phospho-D-glycerate hydro-lyase</fullName>
    </alternativeName>
    <alternativeName>
        <fullName evidence="6">2-phosphoglycerate dehydratase</fullName>
    </alternativeName>
</protein>
<reference evidence="12 14" key="2">
    <citation type="journal article" date="2019" name="Nat. Microbiol.">
        <title>Wide diversity of methane and short-chain alkane metabolisms in uncultured archaea.</title>
        <authorList>
            <person name="Borrel G."/>
            <person name="Adam P.S."/>
            <person name="McKay L.J."/>
            <person name="Chen L.X."/>
            <person name="Sierra-Garcia I.N."/>
            <person name="Sieber C.M."/>
            <person name="Letourneur Q."/>
            <person name="Ghozlane A."/>
            <person name="Andersen G.L."/>
            <person name="Li W.J."/>
            <person name="Hallam S.J."/>
            <person name="Muyzer G."/>
            <person name="de Oliveira V.M."/>
            <person name="Inskeep W.P."/>
            <person name="Banfield J.F."/>
            <person name="Gribaldo S."/>
        </authorList>
    </citation>
    <scope>NUCLEOTIDE SEQUENCE [LARGE SCALE GENOMIC DNA]</scope>
    <source>
        <strain evidence="12">Verst-YHS</strain>
    </source>
</reference>
<name>A0A523BF61_9CREN</name>
<dbReference type="PANTHER" id="PTHR11902:SF1">
    <property type="entry name" value="ENOLASE"/>
    <property type="match status" value="1"/>
</dbReference>
<feature type="domain" description="Enolase C-terminal TIM barrel" evidence="10">
    <location>
        <begin position="139"/>
        <end position="421"/>
    </location>
</feature>
<dbReference type="SFLD" id="SFLDF00002">
    <property type="entry name" value="enolase"/>
    <property type="match status" value="1"/>
</dbReference>
<evidence type="ECO:0000256" key="2">
    <source>
        <dbReference type="ARBA" id="ARBA00009604"/>
    </source>
</evidence>
<evidence type="ECO:0000313" key="13">
    <source>
        <dbReference type="EMBL" id="TDA39596.1"/>
    </source>
</evidence>
<comment type="cofactor">
    <cofactor evidence="6">
        <name>Mg(2+)</name>
        <dbReference type="ChEBI" id="CHEBI:18420"/>
    </cofactor>
    <text evidence="6">Binds a second Mg(2+) ion via substrate during catalysis.</text>
</comment>
<evidence type="ECO:0000256" key="3">
    <source>
        <dbReference type="ARBA" id="ARBA00022842"/>
    </source>
</evidence>
<dbReference type="Pfam" id="PF00113">
    <property type="entry name" value="Enolase_C"/>
    <property type="match status" value="1"/>
</dbReference>
<evidence type="ECO:0000313" key="15">
    <source>
        <dbReference type="Proteomes" id="UP000317265"/>
    </source>
</evidence>
<dbReference type="Gene3D" id="3.20.20.120">
    <property type="entry name" value="Enolase-like C-terminal domain"/>
    <property type="match status" value="1"/>
</dbReference>
<dbReference type="InterPro" id="IPR029017">
    <property type="entry name" value="Enolase-like_N"/>
</dbReference>
<feature type="binding site" evidence="6">
    <location>
        <position position="333"/>
    </location>
    <ligand>
        <name>(2R)-2-phosphoglycerate</name>
        <dbReference type="ChEBI" id="CHEBI:58289"/>
    </ligand>
</feature>
<comment type="function">
    <text evidence="6">Catalyzes the reversible conversion of 2-phosphoglycerate (2-PG) into phosphoenolpyruvate (PEP). It is essential for the degradation of carbohydrates via glycolysis.</text>
</comment>
<dbReference type="GO" id="GO:0000015">
    <property type="term" value="C:phosphopyruvate hydratase complex"/>
    <property type="evidence" value="ECO:0007669"/>
    <property type="project" value="InterPro"/>
</dbReference>
<accession>A0A523BF61</accession>
<feature type="binding site" evidence="6 9">
    <location>
        <position position="308"/>
    </location>
    <ligand>
        <name>Mg(2+)</name>
        <dbReference type="ChEBI" id="CHEBI:18420"/>
    </ligand>
</feature>
<evidence type="ECO:0000259" key="10">
    <source>
        <dbReference type="SMART" id="SM01192"/>
    </source>
</evidence>
<evidence type="ECO:0000256" key="1">
    <source>
        <dbReference type="ARBA" id="ARBA00005031"/>
    </source>
</evidence>
<dbReference type="SUPFAM" id="SSF54826">
    <property type="entry name" value="Enolase N-terminal domain-like"/>
    <property type="match status" value="1"/>
</dbReference>
<comment type="catalytic activity">
    <reaction evidence="6">
        <text>(2R)-2-phosphoglycerate = phosphoenolpyruvate + H2O</text>
        <dbReference type="Rhea" id="RHEA:10164"/>
        <dbReference type="ChEBI" id="CHEBI:15377"/>
        <dbReference type="ChEBI" id="CHEBI:58289"/>
        <dbReference type="ChEBI" id="CHEBI:58702"/>
        <dbReference type="EC" id="4.2.1.11"/>
    </reaction>
</comment>
<comment type="pathway">
    <text evidence="1 6">Carbohydrate degradation; glycolysis; pyruvate from D-glyceraldehyde 3-phosphate: step 4/5.</text>
</comment>
<feature type="binding site" evidence="6">
    <location>
        <position position="362"/>
    </location>
    <ligand>
        <name>(2R)-2-phosphoglycerate</name>
        <dbReference type="ChEBI" id="CHEBI:58289"/>
    </ligand>
</feature>
<feature type="binding site" evidence="6 9">
    <location>
        <position position="283"/>
    </location>
    <ligand>
        <name>Mg(2+)</name>
        <dbReference type="ChEBI" id="CHEBI:18420"/>
    </ligand>
</feature>
<feature type="active site" description="Proton acceptor" evidence="6 7">
    <location>
        <position position="333"/>
    </location>
</feature>
<keyword evidence="13" id="KW-0670">Pyruvate</keyword>
<feature type="binding site" evidence="6">
    <location>
        <position position="363"/>
    </location>
    <ligand>
        <name>(2R)-2-phosphoglycerate</name>
        <dbReference type="ChEBI" id="CHEBI:58289"/>
    </ligand>
</feature>
<dbReference type="InterPro" id="IPR036849">
    <property type="entry name" value="Enolase-like_C_sf"/>
</dbReference>
<dbReference type="FunFam" id="3.30.390.10:FF:000001">
    <property type="entry name" value="Enolase"/>
    <property type="match status" value="1"/>
</dbReference>
<dbReference type="HAMAP" id="MF_00318">
    <property type="entry name" value="Enolase"/>
    <property type="match status" value="1"/>
</dbReference>
<evidence type="ECO:0000256" key="5">
    <source>
        <dbReference type="ARBA" id="ARBA00023239"/>
    </source>
</evidence>
<feature type="binding site" evidence="8">
    <location>
        <position position="164"/>
    </location>
    <ligand>
        <name>substrate</name>
    </ligand>
</feature>
<dbReference type="InterPro" id="IPR000941">
    <property type="entry name" value="Enolase"/>
</dbReference>
<dbReference type="SFLD" id="SFLDG00178">
    <property type="entry name" value="enolase"/>
    <property type="match status" value="1"/>
</dbReference>
<feature type="binding site" evidence="8">
    <location>
        <position position="155"/>
    </location>
    <ligand>
        <name>substrate</name>
    </ligand>
</feature>
<dbReference type="PANTHER" id="PTHR11902">
    <property type="entry name" value="ENOLASE"/>
    <property type="match status" value="1"/>
</dbReference>
<dbReference type="GO" id="GO:0009986">
    <property type="term" value="C:cell surface"/>
    <property type="evidence" value="ECO:0007669"/>
    <property type="project" value="UniProtKB-SubCell"/>
</dbReference>
<evidence type="ECO:0000256" key="8">
    <source>
        <dbReference type="PIRSR" id="PIRSR001400-2"/>
    </source>
</evidence>
<keyword evidence="6" id="KW-0963">Cytoplasm</keyword>
<evidence type="ECO:0000256" key="9">
    <source>
        <dbReference type="PIRSR" id="PIRSR001400-3"/>
    </source>
</evidence>
<comment type="subcellular location">
    <subcellularLocation>
        <location evidence="6">Cytoplasm</location>
    </subcellularLocation>
    <subcellularLocation>
        <location evidence="6">Secreted</location>
    </subcellularLocation>
    <subcellularLocation>
        <location evidence="6">Cell surface</location>
    </subcellularLocation>
    <text evidence="6">Fractions of enolase are present in both the cytoplasm and on the cell surface.</text>
</comment>
<keyword evidence="4 6" id="KW-0324">Glycolysis</keyword>
<dbReference type="PROSITE" id="PS00164">
    <property type="entry name" value="ENOLASE"/>
    <property type="match status" value="1"/>
</dbReference>
<dbReference type="Pfam" id="PF03952">
    <property type="entry name" value="Enolase_N"/>
    <property type="match status" value="1"/>
</dbReference>
<dbReference type="InterPro" id="IPR020810">
    <property type="entry name" value="Enolase_C"/>
</dbReference>
<dbReference type="SMART" id="SM01193">
    <property type="entry name" value="Enolase_N"/>
    <property type="match status" value="1"/>
</dbReference>
<dbReference type="PIRSF" id="PIRSF001400">
    <property type="entry name" value="Enolase"/>
    <property type="match status" value="1"/>
</dbReference>
<feature type="domain" description="Enolase N-terminal" evidence="11">
    <location>
        <begin position="7"/>
        <end position="135"/>
    </location>
</feature>
<dbReference type="EC" id="4.2.1.11" evidence="6"/>
<dbReference type="GO" id="GO:0005576">
    <property type="term" value="C:extracellular region"/>
    <property type="evidence" value="ECO:0007669"/>
    <property type="project" value="UniProtKB-SubCell"/>
</dbReference>
<evidence type="ECO:0000313" key="14">
    <source>
        <dbReference type="Proteomes" id="UP000316080"/>
    </source>
</evidence>
<evidence type="ECO:0000259" key="11">
    <source>
        <dbReference type="SMART" id="SM01193"/>
    </source>
</evidence>
<keyword evidence="3 6" id="KW-0460">Magnesium</keyword>
<organism evidence="13 15">
    <name type="scientific">Thermoproteota archaeon</name>
    <dbReference type="NCBI Taxonomy" id="2056631"/>
    <lineage>
        <taxon>Archaea</taxon>
        <taxon>Thermoproteota</taxon>
    </lineage>
</organism>
<feature type="binding site" evidence="6">
    <location>
        <position position="384"/>
    </location>
    <ligand>
        <name>(2R)-2-phosphoglycerate</name>
        <dbReference type="ChEBI" id="CHEBI:58289"/>
    </ligand>
</feature>
<dbReference type="NCBIfam" id="TIGR01060">
    <property type="entry name" value="eno"/>
    <property type="match status" value="1"/>
</dbReference>
<dbReference type="EMBL" id="RXIH01000020">
    <property type="protein sequence ID" value="RZN56629.1"/>
    <property type="molecule type" value="Genomic_DNA"/>
</dbReference>
<evidence type="ECO:0000256" key="6">
    <source>
        <dbReference type="HAMAP-Rule" id="MF_00318"/>
    </source>
</evidence>
<dbReference type="Gene3D" id="3.30.390.10">
    <property type="entry name" value="Enolase-like, N-terminal domain"/>
    <property type="match status" value="1"/>
</dbReference>
<dbReference type="EMBL" id="QNVI01000023">
    <property type="protein sequence ID" value="TDA39596.1"/>
    <property type="molecule type" value="Genomic_DNA"/>
</dbReference>
<dbReference type="InterPro" id="IPR020811">
    <property type="entry name" value="Enolase_N"/>
</dbReference>
<comment type="similarity">
    <text evidence="2 6">Belongs to the enolase family.</text>
</comment>
<dbReference type="SFLD" id="SFLDS00001">
    <property type="entry name" value="Enolase"/>
    <property type="match status" value="1"/>
</dbReference>
<feature type="binding site" evidence="8">
    <location>
        <position position="283"/>
    </location>
    <ligand>
        <name>substrate</name>
    </ligand>
</feature>
<feature type="binding site" evidence="8">
    <location>
        <position position="384"/>
    </location>
    <ligand>
        <name>substrate</name>
    </ligand>
</feature>
<feature type="binding site" evidence="6">
    <location>
        <position position="163"/>
    </location>
    <ligand>
        <name>(2R)-2-phosphoglycerate</name>
        <dbReference type="ChEBI" id="CHEBI:58289"/>
    </ligand>
</feature>
<comment type="cofactor">
    <cofactor evidence="9">
        <name>Mg(2+)</name>
        <dbReference type="ChEBI" id="CHEBI:18420"/>
    </cofactor>
    <text evidence="9">Mg(2+) is required for catalysis and for stabilizing the dimer.</text>
</comment>
<feature type="binding site" evidence="8">
    <location>
        <position position="308"/>
    </location>
    <ligand>
        <name>substrate</name>
    </ligand>
</feature>
<dbReference type="GO" id="GO:0004634">
    <property type="term" value="F:phosphopyruvate hydratase activity"/>
    <property type="evidence" value="ECO:0007669"/>
    <property type="project" value="UniProtKB-UniRule"/>
</dbReference>
<feature type="active site" description="Proton donor" evidence="6 7">
    <location>
        <position position="207"/>
    </location>
</feature>
<comment type="caution">
    <text evidence="13">The sequence shown here is derived from an EMBL/GenBank/DDBJ whole genome shotgun (WGS) entry which is preliminary data.</text>
</comment>
<dbReference type="UniPathway" id="UPA00109">
    <property type="reaction ID" value="UER00187"/>
</dbReference>
<dbReference type="Proteomes" id="UP000316080">
    <property type="component" value="Unassembled WGS sequence"/>
</dbReference>
<gene>
    <name evidence="6" type="primary">eno</name>
    <name evidence="13" type="ORF">DSO09_02075</name>
    <name evidence="12" type="ORF">EF809_02415</name>
</gene>
<dbReference type="CDD" id="cd03313">
    <property type="entry name" value="enolase"/>
    <property type="match status" value="1"/>
</dbReference>
<reference evidence="13 15" key="1">
    <citation type="journal article" date="2019" name="Nat. Microbiol.">
        <title>Expanding anaerobic alkane metabolism in the domain of Archaea.</title>
        <authorList>
            <person name="Wang Y."/>
            <person name="Wegener G."/>
            <person name="Hou J."/>
            <person name="Wang F."/>
            <person name="Xiao X."/>
        </authorList>
    </citation>
    <scope>NUCLEOTIDE SEQUENCE [LARGE SCALE GENOMIC DNA]</scope>
    <source>
        <strain evidence="13">WYZ-LMO11</strain>
    </source>
</reference>
<keyword evidence="5 6" id="KW-0456">Lyase</keyword>
<evidence type="ECO:0000256" key="7">
    <source>
        <dbReference type="PIRSR" id="PIRSR001400-1"/>
    </source>
</evidence>